<evidence type="ECO:0000256" key="1">
    <source>
        <dbReference type="SAM" id="MobiDB-lite"/>
    </source>
</evidence>
<protein>
    <submittedName>
        <fullName evidence="2">Uncharacterized protein</fullName>
    </submittedName>
</protein>
<keyword evidence="3" id="KW-1185">Reference proteome</keyword>
<feature type="region of interest" description="Disordered" evidence="1">
    <location>
        <begin position="51"/>
        <end position="89"/>
    </location>
</feature>
<sequence>MSTDAIIVDVPVLAACLRWGSGSFSGAQNGARGNNRGVGGVFGTRPKAPAVARASHVPDLQTKKASRCSSGQESSRTWIGTVEVGGEGM</sequence>
<accession>A0AAW1ENX7</accession>
<evidence type="ECO:0000313" key="3">
    <source>
        <dbReference type="Proteomes" id="UP001488805"/>
    </source>
</evidence>
<gene>
    <name evidence="2" type="ORF">VZT92_017804</name>
</gene>
<dbReference type="EMBL" id="JBCEZU010000156">
    <property type="protein sequence ID" value="KAK9523923.1"/>
    <property type="molecule type" value="Genomic_DNA"/>
</dbReference>
<comment type="caution">
    <text evidence="2">The sequence shown here is derived from an EMBL/GenBank/DDBJ whole genome shotgun (WGS) entry which is preliminary data.</text>
</comment>
<dbReference type="Proteomes" id="UP001488805">
    <property type="component" value="Unassembled WGS sequence"/>
</dbReference>
<dbReference type="AlphaFoldDB" id="A0AAW1ENX7"/>
<organism evidence="2 3">
    <name type="scientific">Zoarces viviparus</name>
    <name type="common">Viviparous eelpout</name>
    <name type="synonym">Blennius viviparus</name>
    <dbReference type="NCBI Taxonomy" id="48416"/>
    <lineage>
        <taxon>Eukaryota</taxon>
        <taxon>Metazoa</taxon>
        <taxon>Chordata</taxon>
        <taxon>Craniata</taxon>
        <taxon>Vertebrata</taxon>
        <taxon>Euteleostomi</taxon>
        <taxon>Actinopterygii</taxon>
        <taxon>Neopterygii</taxon>
        <taxon>Teleostei</taxon>
        <taxon>Neoteleostei</taxon>
        <taxon>Acanthomorphata</taxon>
        <taxon>Eupercaria</taxon>
        <taxon>Perciformes</taxon>
        <taxon>Cottioidei</taxon>
        <taxon>Zoarcales</taxon>
        <taxon>Zoarcidae</taxon>
        <taxon>Zoarcinae</taxon>
        <taxon>Zoarces</taxon>
    </lineage>
</organism>
<reference evidence="2 3" key="1">
    <citation type="journal article" date="2024" name="Genome Biol. Evol.">
        <title>Chromosome-level genome assembly of the viviparous eelpout Zoarces viviparus.</title>
        <authorList>
            <person name="Fuhrmann N."/>
            <person name="Brasseur M.V."/>
            <person name="Bakowski C.E."/>
            <person name="Podsiadlowski L."/>
            <person name="Prost S."/>
            <person name="Krehenwinkel H."/>
            <person name="Mayer C."/>
        </authorList>
    </citation>
    <scope>NUCLEOTIDE SEQUENCE [LARGE SCALE GENOMIC DNA]</scope>
    <source>
        <strain evidence="2">NO-MEL_2022_Ind0_liver</strain>
    </source>
</reference>
<proteinExistence type="predicted"/>
<name>A0AAW1ENX7_ZOAVI</name>
<evidence type="ECO:0000313" key="2">
    <source>
        <dbReference type="EMBL" id="KAK9523923.1"/>
    </source>
</evidence>
<feature type="compositionally biased region" description="Polar residues" evidence="1">
    <location>
        <begin position="67"/>
        <end position="78"/>
    </location>
</feature>